<name>A0ABQ8JZM6_9APHY</name>
<evidence type="ECO:0000313" key="2">
    <source>
        <dbReference type="EMBL" id="KAH9829511.1"/>
    </source>
</evidence>
<dbReference type="InterPro" id="IPR058913">
    <property type="entry name" value="Integrase_dom_put"/>
</dbReference>
<dbReference type="EMBL" id="JADCUA010000038">
    <property type="protein sequence ID" value="KAH9829511.1"/>
    <property type="molecule type" value="Genomic_DNA"/>
</dbReference>
<dbReference type="GeneID" id="72009885"/>
<sequence>MQSSWLGIPYSKTSLQPVTTTLGRTVATTVIVSLLNVLCMIPLVLGPDEEILKAALYRYSQERLPLPRRIKRLGHELQLDIGLTLLKNLNKHFGIPSSRKAPKGVAATQLVLNEMSEDSSGRRGIGAMQTHLAISGTPLPRSVIREVVRTNDPDGAAARYPGRKPQAIPRGRLVALGPMYEVHCDGHDKLGALALQMGGVALPIYGYKDKCSSVCIQLVIIPNNRKADVVGHTYCDWVSELGCIPLQLTFDKGSETGELYAMQTAFREVYAPEIDTTTYPPCHAMKSVHNTPIESFWHAFRQHTGRNLYAAIVRGKEDGIFHVNNELHECLFYWIWPQIVQRELTDFRDYWNMHKLRVQRDKLMPSGTTPTDLWIAPEDYGHVRISIPVPRDAVEAMRRERLPISRDEAFSWVDHEFATSAEQAYSSLGCPRLNKDTAWEVFSQSARLQATLPPNLVASVQEKPPELLKHARATSLSAADFAALRSTIAGELARVQGSSEELLQRVQGQSGELLQCVQAGELLQRGEGLFKQVQGGGEVFLREAGEFLREAVHVVPPEPGEGSAGVVWDSTDVWMIPTYSPAATPTEGAGSEWRKGGLVCSRALRWTRRALAHRAVLLVIPRRAVLGLDSSVYGTLSLVAPVWHGGA</sequence>
<keyword evidence="3" id="KW-1185">Reference proteome</keyword>
<dbReference type="Proteomes" id="UP000814176">
    <property type="component" value="Unassembled WGS sequence"/>
</dbReference>
<evidence type="ECO:0000313" key="3">
    <source>
        <dbReference type="Proteomes" id="UP000814176"/>
    </source>
</evidence>
<dbReference type="PANTHER" id="PTHR46177">
    <property type="entry name" value="INTEGRASE CATALYTIC DOMAIN-CONTAINING PROTEIN"/>
    <property type="match status" value="1"/>
</dbReference>
<accession>A0ABQ8JZM6</accession>
<organism evidence="2 3">
    <name type="scientific">Rhodofomes roseus</name>
    <dbReference type="NCBI Taxonomy" id="34475"/>
    <lineage>
        <taxon>Eukaryota</taxon>
        <taxon>Fungi</taxon>
        <taxon>Dikarya</taxon>
        <taxon>Basidiomycota</taxon>
        <taxon>Agaricomycotina</taxon>
        <taxon>Agaricomycetes</taxon>
        <taxon>Polyporales</taxon>
        <taxon>Rhodofomes</taxon>
    </lineage>
</organism>
<feature type="domain" description="Integrase core" evidence="1">
    <location>
        <begin position="203"/>
        <end position="375"/>
    </location>
</feature>
<dbReference type="RefSeq" id="XP_047772985.1">
    <property type="nucleotide sequence ID" value="XM_047929153.1"/>
</dbReference>
<dbReference type="Pfam" id="PF24764">
    <property type="entry name" value="rva_4"/>
    <property type="match status" value="1"/>
</dbReference>
<evidence type="ECO:0000259" key="1">
    <source>
        <dbReference type="Pfam" id="PF24764"/>
    </source>
</evidence>
<gene>
    <name evidence="2" type="ORF">C8Q71DRAFT_911894</name>
</gene>
<comment type="caution">
    <text evidence="2">The sequence shown here is derived from an EMBL/GenBank/DDBJ whole genome shotgun (WGS) entry which is preliminary data.</text>
</comment>
<reference evidence="2 3" key="1">
    <citation type="journal article" date="2021" name="Environ. Microbiol.">
        <title>Gene family expansions and transcriptome signatures uncover fungal adaptations to wood decay.</title>
        <authorList>
            <person name="Hage H."/>
            <person name="Miyauchi S."/>
            <person name="Viragh M."/>
            <person name="Drula E."/>
            <person name="Min B."/>
            <person name="Chaduli D."/>
            <person name="Navarro D."/>
            <person name="Favel A."/>
            <person name="Norest M."/>
            <person name="Lesage-Meessen L."/>
            <person name="Balint B."/>
            <person name="Merenyi Z."/>
            <person name="de Eugenio L."/>
            <person name="Morin E."/>
            <person name="Martinez A.T."/>
            <person name="Baldrian P."/>
            <person name="Stursova M."/>
            <person name="Martinez M.J."/>
            <person name="Novotny C."/>
            <person name="Magnuson J.K."/>
            <person name="Spatafora J.W."/>
            <person name="Maurice S."/>
            <person name="Pangilinan J."/>
            <person name="Andreopoulos W."/>
            <person name="LaButti K."/>
            <person name="Hundley H."/>
            <person name="Na H."/>
            <person name="Kuo A."/>
            <person name="Barry K."/>
            <person name="Lipzen A."/>
            <person name="Henrissat B."/>
            <person name="Riley R."/>
            <person name="Ahrendt S."/>
            <person name="Nagy L.G."/>
            <person name="Grigoriev I.V."/>
            <person name="Martin F."/>
            <person name="Rosso M.N."/>
        </authorList>
    </citation>
    <scope>NUCLEOTIDE SEQUENCE [LARGE SCALE GENOMIC DNA]</scope>
    <source>
        <strain evidence="2 3">CIRM-BRFM 1785</strain>
    </source>
</reference>
<protein>
    <recommendedName>
        <fullName evidence="1">Integrase core domain-containing protein</fullName>
    </recommendedName>
</protein>
<dbReference type="PANTHER" id="PTHR46177:SF1">
    <property type="entry name" value="INTEGRASE CATALYTIC DOMAIN-CONTAINING PROTEIN"/>
    <property type="match status" value="1"/>
</dbReference>
<proteinExistence type="predicted"/>